<name>A0A398DSW5_9BACT</name>
<dbReference type="NCBIfam" id="TIGR00762">
    <property type="entry name" value="DegV"/>
    <property type="match status" value="1"/>
</dbReference>
<dbReference type="InterPro" id="IPR003797">
    <property type="entry name" value="DegV"/>
</dbReference>
<comment type="caution">
    <text evidence="2">The sequence shown here is derived from an EMBL/GenBank/DDBJ whole genome shotgun (WGS) entry which is preliminary data.</text>
</comment>
<evidence type="ECO:0000313" key="2">
    <source>
        <dbReference type="EMBL" id="RIE17233.1"/>
    </source>
</evidence>
<evidence type="ECO:0000256" key="1">
    <source>
        <dbReference type="ARBA" id="ARBA00023121"/>
    </source>
</evidence>
<dbReference type="AlphaFoldDB" id="A0A398DSW5"/>
<organism evidence="2 3">
    <name type="scientific">Candidatus Cryosericum septentrionale</name>
    <dbReference type="NCBI Taxonomy" id="2290913"/>
    <lineage>
        <taxon>Bacteria</taxon>
        <taxon>Pseudomonadati</taxon>
        <taxon>Caldisericota/Cryosericota group</taxon>
        <taxon>Candidatus Cryosericota</taxon>
        <taxon>Candidatus Cryosericia</taxon>
        <taxon>Candidatus Cryosericales</taxon>
        <taxon>Candidatus Cryosericaceae</taxon>
        <taxon>Candidatus Cryosericum</taxon>
    </lineage>
</organism>
<dbReference type="SUPFAM" id="SSF82549">
    <property type="entry name" value="DAK1/DegV-like"/>
    <property type="match status" value="1"/>
</dbReference>
<dbReference type="InterPro" id="IPR050270">
    <property type="entry name" value="DegV_domain_contain"/>
</dbReference>
<gene>
    <name evidence="2" type="ORF">SMC1_02630</name>
</gene>
<protein>
    <submittedName>
        <fullName evidence="2">DegV family protein</fullName>
    </submittedName>
</protein>
<dbReference type="PANTHER" id="PTHR33434:SF2">
    <property type="entry name" value="FATTY ACID-BINDING PROTEIN TM_1468"/>
    <property type="match status" value="1"/>
</dbReference>
<dbReference type="Pfam" id="PF02645">
    <property type="entry name" value="DegV"/>
    <property type="match status" value="1"/>
</dbReference>
<dbReference type="EMBL" id="QXIY01000009">
    <property type="protein sequence ID" value="RIE17233.1"/>
    <property type="molecule type" value="Genomic_DNA"/>
</dbReference>
<dbReference type="Gene3D" id="3.40.50.10170">
    <property type="match status" value="1"/>
</dbReference>
<dbReference type="OrthoDB" id="9780216at2"/>
<dbReference type="PROSITE" id="PS51482">
    <property type="entry name" value="DEGV"/>
    <property type="match status" value="1"/>
</dbReference>
<dbReference type="Gene3D" id="3.30.1180.10">
    <property type="match status" value="1"/>
</dbReference>
<evidence type="ECO:0000313" key="3">
    <source>
        <dbReference type="Proteomes" id="UP000266113"/>
    </source>
</evidence>
<dbReference type="PANTHER" id="PTHR33434">
    <property type="entry name" value="DEGV DOMAIN-CONTAINING PROTEIN DR_1986-RELATED"/>
    <property type="match status" value="1"/>
</dbReference>
<dbReference type="Proteomes" id="UP000266113">
    <property type="component" value="Unassembled WGS sequence"/>
</dbReference>
<accession>A0A398DSW5</accession>
<proteinExistence type="predicted"/>
<reference evidence="2 3" key="1">
    <citation type="submission" date="2018-09" db="EMBL/GenBank/DDBJ databases">
        <title>Discovery and Ecogenomic Context for Candidatus Cryosericales, a Global Caldiserica Order Active in Thawing Permafrost.</title>
        <authorList>
            <person name="Martinez M.A."/>
            <person name="Woodcroft B.J."/>
            <person name="Ignacio Espinoza J.C."/>
            <person name="Zayed A."/>
            <person name="Singleton C.M."/>
            <person name="Boyd J."/>
            <person name="Li Y.-F."/>
            <person name="Purvine S."/>
            <person name="Maughan H."/>
            <person name="Hodgkins S.B."/>
            <person name="Anderson D."/>
            <person name="Sederholm M."/>
            <person name="Temperton B."/>
            <person name="Saleska S.R."/>
            <person name="Tyson G.W."/>
            <person name="Rich V.I."/>
        </authorList>
    </citation>
    <scope>NUCLEOTIDE SEQUENCE [LARGE SCALE GENOMIC DNA]</scope>
    <source>
        <strain evidence="2 3">SMC1</strain>
    </source>
</reference>
<dbReference type="GO" id="GO:0008289">
    <property type="term" value="F:lipid binding"/>
    <property type="evidence" value="ECO:0007669"/>
    <property type="project" value="UniProtKB-KW"/>
</dbReference>
<keyword evidence="3" id="KW-1185">Reference proteome</keyword>
<sequence>MHKRRKEPAMAIHIVTDSTACLPQGYAEEHGVTVVPLRVSLDGVYFRDGIDITNDEFYRRLVAGAKAGSTQPSPDEFASAYRAILDKDPEGDIVSIHISSRLSGTLNAALTGRNQLDTVHVRLVDTWNAGLGTGFPTIRAVELAGAGAPLGQVVAEVEALCLRTHVYFVLDSLKYFERGGRIGKAATIAASILKIKPILTFIEGVTDVVDRPRTKKVALERLSAIIDKHVQKGVEYIGFQYATNRAEVEDFQREFTSRHNLPSILTQLGPVVGSQSGPDIVGVIISEKKSQ</sequence>
<keyword evidence="1" id="KW-0446">Lipid-binding</keyword>
<dbReference type="InterPro" id="IPR043168">
    <property type="entry name" value="DegV_C"/>
</dbReference>